<evidence type="ECO:0000256" key="4">
    <source>
        <dbReference type="ARBA" id="ARBA00047811"/>
    </source>
</evidence>
<name>A0A167YZI2_9HYPO</name>
<keyword evidence="7" id="KW-0132">Cell division</keyword>
<accession>A0A167YZI2</accession>
<dbReference type="Gene3D" id="1.10.510.10">
    <property type="entry name" value="Transferase(Phosphotransferase) domain 1"/>
    <property type="match status" value="1"/>
</dbReference>
<dbReference type="GO" id="GO:0004693">
    <property type="term" value="F:cyclin-dependent protein serine/threonine kinase activity"/>
    <property type="evidence" value="ECO:0007669"/>
    <property type="project" value="UniProtKB-EC"/>
</dbReference>
<comment type="caution">
    <text evidence="7">The sequence shown here is derived from an EMBL/GenBank/DDBJ whole genome shotgun (WGS) entry which is preliminary data.</text>
</comment>
<dbReference type="GO" id="GO:0005634">
    <property type="term" value="C:nucleus"/>
    <property type="evidence" value="ECO:0007669"/>
    <property type="project" value="TreeGrafter"/>
</dbReference>
<keyword evidence="3" id="KW-0067">ATP-binding</keyword>
<feature type="domain" description="Protein kinase" evidence="6">
    <location>
        <begin position="117"/>
        <end position="408"/>
    </location>
</feature>
<keyword evidence="2" id="KW-0547">Nucleotide-binding</keyword>
<dbReference type="GO" id="GO:0010389">
    <property type="term" value="P:regulation of G2/M transition of mitotic cell cycle"/>
    <property type="evidence" value="ECO:0007669"/>
    <property type="project" value="TreeGrafter"/>
</dbReference>
<dbReference type="EC" id="2.7.11.22" evidence="1"/>
<evidence type="ECO:0000313" key="7">
    <source>
        <dbReference type="EMBL" id="OAA66885.1"/>
    </source>
</evidence>
<keyword evidence="8" id="KW-1185">Reference proteome</keyword>
<dbReference type="AlphaFoldDB" id="A0A167YZI2"/>
<proteinExistence type="predicted"/>
<evidence type="ECO:0000256" key="3">
    <source>
        <dbReference type="ARBA" id="ARBA00022840"/>
    </source>
</evidence>
<dbReference type="EMBL" id="AZHD01000002">
    <property type="protein sequence ID" value="OAA66885.1"/>
    <property type="molecule type" value="Genomic_DNA"/>
</dbReference>
<dbReference type="GO" id="GO:0005524">
    <property type="term" value="F:ATP binding"/>
    <property type="evidence" value="ECO:0007669"/>
    <property type="project" value="UniProtKB-KW"/>
</dbReference>
<evidence type="ECO:0000256" key="1">
    <source>
        <dbReference type="ARBA" id="ARBA00012425"/>
    </source>
</evidence>
<dbReference type="Pfam" id="PF00069">
    <property type="entry name" value="Pkinase"/>
    <property type="match status" value="1"/>
</dbReference>
<dbReference type="Gene3D" id="3.30.200.20">
    <property type="entry name" value="Phosphorylase Kinase, domain 1"/>
    <property type="match status" value="1"/>
</dbReference>
<sequence>MASAMASEEDWRRRLTASTRFDNIQKIKNAAQHTALTASAFTLENEAYLSSSSRDDYDAACAVLSRPPVEAAVDAAHGAIVREQPAPEAPTLFAAGSHGGHDGNDADDVQKHTIGSYKNCRYVASGVTAEVYRSADRALKVVTETKDMQPHDHVREAKILRLLRGKPCIIQLLETFRDRELHFVLVFPYMPWSLEAVLRQTEAAALAPARLCRYFADIFRALAAIHAEGILHRDVKPSAVLLALPDGPAYLSDFGTAWHPALSAAVEPADGKVLEIGTGPYRAPEALFGNQAYGASVDMWAAGAMLAECARAARRPLFDSRPAHEDGSQLGLILSIFKTLGTPTRATWPEAAAFRTPPFDMYRVFEPRSWEDILPDVDPAIRALVAKLVRYDSARATAEEALSDIEQLAATNSKE</sequence>
<comment type="catalytic activity">
    <reaction evidence="4">
        <text>L-threonyl-[protein] + ATP = O-phospho-L-threonyl-[protein] + ADP + H(+)</text>
        <dbReference type="Rhea" id="RHEA:46608"/>
        <dbReference type="Rhea" id="RHEA-COMP:11060"/>
        <dbReference type="Rhea" id="RHEA-COMP:11605"/>
        <dbReference type="ChEBI" id="CHEBI:15378"/>
        <dbReference type="ChEBI" id="CHEBI:30013"/>
        <dbReference type="ChEBI" id="CHEBI:30616"/>
        <dbReference type="ChEBI" id="CHEBI:61977"/>
        <dbReference type="ChEBI" id="CHEBI:456216"/>
        <dbReference type="EC" id="2.7.11.22"/>
    </reaction>
</comment>
<evidence type="ECO:0000256" key="2">
    <source>
        <dbReference type="ARBA" id="ARBA00022741"/>
    </source>
</evidence>
<dbReference type="InterPro" id="IPR050108">
    <property type="entry name" value="CDK"/>
</dbReference>
<dbReference type="PANTHER" id="PTHR24056">
    <property type="entry name" value="CELL DIVISION PROTEIN KINASE"/>
    <property type="match status" value="1"/>
</dbReference>
<dbReference type="GO" id="GO:0051301">
    <property type="term" value="P:cell division"/>
    <property type="evidence" value="ECO:0007669"/>
    <property type="project" value="UniProtKB-KW"/>
</dbReference>
<dbReference type="InterPro" id="IPR011009">
    <property type="entry name" value="Kinase-like_dom_sf"/>
</dbReference>
<evidence type="ECO:0000313" key="8">
    <source>
        <dbReference type="Proteomes" id="UP000076874"/>
    </source>
</evidence>
<keyword evidence="7" id="KW-0808">Transferase</keyword>
<dbReference type="SUPFAM" id="SSF56112">
    <property type="entry name" value="Protein kinase-like (PK-like)"/>
    <property type="match status" value="1"/>
</dbReference>
<keyword evidence="7" id="KW-0418">Kinase</keyword>
<gene>
    <name evidence="7" type="ORF">SPI_01461</name>
</gene>
<evidence type="ECO:0000259" key="6">
    <source>
        <dbReference type="PROSITE" id="PS50011"/>
    </source>
</evidence>
<dbReference type="GO" id="GO:0000082">
    <property type="term" value="P:G1/S transition of mitotic cell cycle"/>
    <property type="evidence" value="ECO:0007669"/>
    <property type="project" value="TreeGrafter"/>
</dbReference>
<reference evidence="7 8" key="1">
    <citation type="journal article" date="2016" name="Genome Biol. Evol.">
        <title>Divergent and convergent evolution of fungal pathogenicity.</title>
        <authorList>
            <person name="Shang Y."/>
            <person name="Xiao G."/>
            <person name="Zheng P."/>
            <person name="Cen K."/>
            <person name="Zhan S."/>
            <person name="Wang C."/>
        </authorList>
    </citation>
    <scope>NUCLEOTIDE SEQUENCE [LARGE SCALE GENOMIC DNA]</scope>
    <source>
        <strain evidence="7 8">RCEF 264</strain>
    </source>
</reference>
<dbReference type="PANTHER" id="PTHR24056:SF576">
    <property type="entry name" value="SERINE_THREONINE-PROTEIN KINASE CSK1"/>
    <property type="match status" value="1"/>
</dbReference>
<dbReference type="GO" id="GO:0010468">
    <property type="term" value="P:regulation of gene expression"/>
    <property type="evidence" value="ECO:0007669"/>
    <property type="project" value="TreeGrafter"/>
</dbReference>
<protein>
    <recommendedName>
        <fullName evidence="1">cyclin-dependent kinase</fullName>
        <ecNumber evidence="1">2.7.11.22</ecNumber>
    </recommendedName>
</protein>
<dbReference type="Proteomes" id="UP000076874">
    <property type="component" value="Unassembled WGS sequence"/>
</dbReference>
<dbReference type="GO" id="GO:0007165">
    <property type="term" value="P:signal transduction"/>
    <property type="evidence" value="ECO:0007669"/>
    <property type="project" value="TreeGrafter"/>
</dbReference>
<organism evidence="7 8">
    <name type="scientific">Niveomyces insectorum RCEF 264</name>
    <dbReference type="NCBI Taxonomy" id="1081102"/>
    <lineage>
        <taxon>Eukaryota</taxon>
        <taxon>Fungi</taxon>
        <taxon>Dikarya</taxon>
        <taxon>Ascomycota</taxon>
        <taxon>Pezizomycotina</taxon>
        <taxon>Sordariomycetes</taxon>
        <taxon>Hypocreomycetidae</taxon>
        <taxon>Hypocreales</taxon>
        <taxon>Cordycipitaceae</taxon>
        <taxon>Niveomyces</taxon>
    </lineage>
</organism>
<keyword evidence="7" id="KW-0131">Cell cycle</keyword>
<dbReference type="GO" id="GO:0005737">
    <property type="term" value="C:cytoplasm"/>
    <property type="evidence" value="ECO:0007669"/>
    <property type="project" value="TreeGrafter"/>
</dbReference>
<dbReference type="SMART" id="SM00220">
    <property type="entry name" value="S_TKc"/>
    <property type="match status" value="1"/>
</dbReference>
<dbReference type="GO" id="GO:0030332">
    <property type="term" value="F:cyclin binding"/>
    <property type="evidence" value="ECO:0007669"/>
    <property type="project" value="TreeGrafter"/>
</dbReference>
<evidence type="ECO:0000256" key="5">
    <source>
        <dbReference type="ARBA" id="ARBA00048367"/>
    </source>
</evidence>
<dbReference type="GO" id="GO:0000307">
    <property type="term" value="C:cyclin-dependent protein kinase holoenzyme complex"/>
    <property type="evidence" value="ECO:0007669"/>
    <property type="project" value="TreeGrafter"/>
</dbReference>
<dbReference type="InterPro" id="IPR000719">
    <property type="entry name" value="Prot_kinase_dom"/>
</dbReference>
<comment type="catalytic activity">
    <reaction evidence="5">
        <text>L-seryl-[protein] + ATP = O-phospho-L-seryl-[protein] + ADP + H(+)</text>
        <dbReference type="Rhea" id="RHEA:17989"/>
        <dbReference type="Rhea" id="RHEA-COMP:9863"/>
        <dbReference type="Rhea" id="RHEA-COMP:11604"/>
        <dbReference type="ChEBI" id="CHEBI:15378"/>
        <dbReference type="ChEBI" id="CHEBI:29999"/>
        <dbReference type="ChEBI" id="CHEBI:30616"/>
        <dbReference type="ChEBI" id="CHEBI:83421"/>
        <dbReference type="ChEBI" id="CHEBI:456216"/>
        <dbReference type="EC" id="2.7.11.22"/>
    </reaction>
</comment>
<dbReference type="PROSITE" id="PS50011">
    <property type="entry name" value="PROTEIN_KINASE_DOM"/>
    <property type="match status" value="1"/>
</dbReference>
<dbReference type="OrthoDB" id="413582at2759"/>
<dbReference type="STRING" id="1081102.A0A167YZI2"/>